<keyword evidence="1" id="KW-0732">Signal</keyword>
<evidence type="ECO:0000256" key="1">
    <source>
        <dbReference type="SAM" id="SignalP"/>
    </source>
</evidence>
<keyword evidence="3" id="KW-1185">Reference proteome</keyword>
<name>A0ABY5Y9B1_9FLAO</name>
<feature type="signal peptide" evidence="1">
    <location>
        <begin position="1"/>
        <end position="24"/>
    </location>
</feature>
<dbReference type="RefSeq" id="WP_260573661.1">
    <property type="nucleotide sequence ID" value="NZ_CP104205.1"/>
</dbReference>
<accession>A0ABY5Y9B1</accession>
<reference evidence="2" key="1">
    <citation type="submission" date="2022-09" db="EMBL/GenBank/DDBJ databases">
        <title>Maribacter litopenaei sp. nov., isolated from the intestinal tract of the Pacific White Shrimp, Litopenaeus vannamei.</title>
        <authorList>
            <person name="Kim S.Y."/>
            <person name="Hwang C.Y."/>
        </authorList>
    </citation>
    <scope>NUCLEOTIDE SEQUENCE</scope>
    <source>
        <strain evidence="2">HL-LV01</strain>
    </source>
</reference>
<sequence length="586" mass="66323">MKKFLSYAAYLGLFFMALSYTSCQDEFEEINTGEDQAAITASSSTGVLIQNTATRDGSFDNIVDGTSCYDVKFPYTVEANGLELTINSREDLKLIEEIFDEVDDDEDFLEILFPITITSGDFTEITINGFEDLRALAEQCKEGGEDDDIECIDFVYPMTMYTFDINLEQTGEVIVESDMDLRLFFKGLEDNQLVSFDFPITLELYDGSKVEVNSNEELAMNIRNAKDACDEDDDNDYNDDDFTEEDLDAFLVSCPWYVLEVIRDDVSEIAQYANYYFDFKEDGTVLVGNGSGFAANGTWTSRMGDNGAMVTLSLETLTGFNMEWTIYKTEEGVIKFYNGEGNRIWMKRVCEGDGFDFNPDTLRNILKECEWIIKSVKNQGEEIDRLLGYEFKFMAEGVVTLSNGVNTSEGTWEIGFNAEQKLVIAITMGEEPGVSFEWPVRELTQSRLKFEVEEIGYELILQRVCDDNIADGDVMEIRNFMMGGDWTVASYIEGDNDQTALFGGYSTAFMVDHQMELKEGGMTYATGLWRVLRNKVGQLKVYLNYGDNMPMNELTDDWDFVSVTEGRLELKDISGDGTVTILVLEK</sequence>
<gene>
    <name evidence="2" type="ORF">NYZ99_03975</name>
</gene>
<dbReference type="Proteomes" id="UP001059209">
    <property type="component" value="Chromosome"/>
</dbReference>
<organism evidence="2 3">
    <name type="scientific">Maribacter litopenaei</name>
    <dbReference type="NCBI Taxonomy" id="2976127"/>
    <lineage>
        <taxon>Bacteria</taxon>
        <taxon>Pseudomonadati</taxon>
        <taxon>Bacteroidota</taxon>
        <taxon>Flavobacteriia</taxon>
        <taxon>Flavobacteriales</taxon>
        <taxon>Flavobacteriaceae</taxon>
        <taxon>Maribacter</taxon>
    </lineage>
</organism>
<evidence type="ECO:0008006" key="4">
    <source>
        <dbReference type="Google" id="ProtNLM"/>
    </source>
</evidence>
<evidence type="ECO:0000313" key="2">
    <source>
        <dbReference type="EMBL" id="UWX55630.1"/>
    </source>
</evidence>
<evidence type="ECO:0000313" key="3">
    <source>
        <dbReference type="Proteomes" id="UP001059209"/>
    </source>
</evidence>
<protein>
    <recommendedName>
        <fullName evidence="4">Lipocalin-like domain-containing protein</fullName>
    </recommendedName>
</protein>
<feature type="chain" id="PRO_5045268135" description="Lipocalin-like domain-containing protein" evidence="1">
    <location>
        <begin position="25"/>
        <end position="586"/>
    </location>
</feature>
<dbReference type="EMBL" id="CP104205">
    <property type="protein sequence ID" value="UWX55630.1"/>
    <property type="molecule type" value="Genomic_DNA"/>
</dbReference>
<proteinExistence type="predicted"/>